<keyword evidence="5" id="KW-0167">Capsid protein</keyword>
<dbReference type="GO" id="GO:0019029">
    <property type="term" value="C:helical viral capsid"/>
    <property type="evidence" value="ECO:0007669"/>
    <property type="project" value="UniProtKB-KW"/>
</dbReference>
<dbReference type="InterPro" id="IPR000448">
    <property type="entry name" value="Rhabdo_ncapsid"/>
</dbReference>
<evidence type="ECO:0000256" key="11">
    <source>
        <dbReference type="ARBA" id="ARBA00033344"/>
    </source>
</evidence>
<keyword evidence="7" id="KW-0694">RNA-binding</keyword>
<dbReference type="GO" id="GO:0019013">
    <property type="term" value="C:viral nucleocapsid"/>
    <property type="evidence" value="ECO:0007669"/>
    <property type="project" value="UniProtKB-KW"/>
</dbReference>
<evidence type="ECO:0000256" key="7">
    <source>
        <dbReference type="ARBA" id="ARBA00022884"/>
    </source>
</evidence>
<protein>
    <recommendedName>
        <fullName evidence="3">Nucleoprotein</fullName>
    </recommendedName>
    <alternativeName>
        <fullName evidence="11">Nucleocapsid protein</fullName>
    </alternativeName>
</protein>
<evidence type="ECO:0000256" key="8">
    <source>
        <dbReference type="ARBA" id="ARBA00023086"/>
    </source>
</evidence>
<keyword evidence="9" id="KW-1035">Host cytoplasm</keyword>
<evidence type="ECO:0000256" key="1">
    <source>
        <dbReference type="ARBA" id="ARBA00004192"/>
    </source>
</evidence>
<reference evidence="13" key="1">
    <citation type="journal article" date="2019" name="PLoS Pathog.">
        <title>Re-assessing the diversity of negative strand RNA viruses in insects.</title>
        <authorList>
            <person name="Kafer S."/>
            <person name="Paraskevopoulou S."/>
            <person name="Zirkel F."/>
            <person name="Wieseke N."/>
            <person name="Donath A."/>
            <person name="Petersen M."/>
            <person name="Jones T.C."/>
            <person name="Liu S."/>
            <person name="Zhou X."/>
            <person name="Middendorf M."/>
            <person name="Junglen S."/>
            <person name="Misof B."/>
            <person name="Drosten C."/>
        </authorList>
    </citation>
    <scope>NUCLEOTIDE SEQUENCE</scope>
    <source>
        <strain evidence="13">OKIAV8</strain>
    </source>
</reference>
<reference evidence="13" key="2">
    <citation type="submission" date="2020-03" db="EMBL/GenBank/DDBJ databases">
        <authorList>
            <person name="Kafer S."/>
            <person name="Paraskevopoulou S."/>
            <person name="Zirkel F."/>
            <person name="Wieseke N."/>
            <person name="Donath A."/>
            <person name="Petersen M."/>
            <person name="Jones T.C."/>
            <person name="Liu S."/>
            <person name="Zhou X."/>
            <person name="Middendorf M."/>
            <person name="Junglen S."/>
            <person name="Misof B."/>
            <person name="Drosten C."/>
        </authorList>
    </citation>
    <scope>NUCLEOTIDE SEQUENCE</scope>
    <source>
        <strain evidence="13">OKIAV8</strain>
    </source>
</reference>
<dbReference type="InterPro" id="IPR035961">
    <property type="entry name" value="Rhabdovirus_nucleoprotein-like"/>
</dbReference>
<evidence type="ECO:0000256" key="4">
    <source>
        <dbReference type="ARBA" id="ARBA00022497"/>
    </source>
</evidence>
<dbReference type="EMBL" id="MT153471">
    <property type="protein sequence ID" value="QMP82261.1"/>
    <property type="molecule type" value="Viral_cRNA"/>
</dbReference>
<organism evidence="13">
    <name type="scientific">Hymenopteran rhabdo-related virus OKIAV8</name>
    <dbReference type="NCBI Taxonomy" id="2746296"/>
    <lineage>
        <taxon>Viruses</taxon>
        <taxon>Riboviria</taxon>
        <taxon>Orthornavirae</taxon>
        <taxon>Negarnaviricota</taxon>
        <taxon>Haploviricotina</taxon>
        <taxon>Monjiviricetes</taxon>
        <taxon>Mononegavirales</taxon>
        <taxon>Rhabdoviridae</taxon>
    </lineage>
</organism>
<evidence type="ECO:0000256" key="2">
    <source>
        <dbReference type="ARBA" id="ARBA00004328"/>
    </source>
</evidence>
<evidence type="ECO:0000256" key="10">
    <source>
        <dbReference type="ARBA" id="ARBA00023274"/>
    </source>
</evidence>
<keyword evidence="4" id="KW-1139">Helical capsid protein</keyword>
<dbReference type="GO" id="GO:1990904">
    <property type="term" value="C:ribonucleoprotein complex"/>
    <property type="evidence" value="ECO:0007669"/>
    <property type="project" value="UniProtKB-KW"/>
</dbReference>
<name>A0A7D7F343_9RHAB</name>
<evidence type="ECO:0000313" key="13">
    <source>
        <dbReference type="EMBL" id="QMP82261.1"/>
    </source>
</evidence>
<evidence type="ECO:0000256" key="5">
    <source>
        <dbReference type="ARBA" id="ARBA00022561"/>
    </source>
</evidence>
<dbReference type="InterPro" id="IPR023330">
    <property type="entry name" value="Rhabdovirus_ncapsid_N"/>
</dbReference>
<dbReference type="Gene3D" id="1.10.3570.10">
    <property type="entry name" value="Rhabdovirus nucleocapsid protein like domain"/>
    <property type="match status" value="1"/>
</dbReference>
<proteinExistence type="predicted"/>
<accession>A0A7D7F343</accession>
<keyword evidence="8 13" id="KW-0543">Viral nucleoprotein</keyword>
<evidence type="ECO:0000256" key="9">
    <source>
        <dbReference type="ARBA" id="ARBA00023200"/>
    </source>
</evidence>
<dbReference type="InterPro" id="IPR023331">
    <property type="entry name" value="Rhabdovirus_ncapsid_C"/>
</dbReference>
<dbReference type="SUPFAM" id="SSF140809">
    <property type="entry name" value="Rhabdovirus nucleoprotein-like"/>
    <property type="match status" value="1"/>
</dbReference>
<feature type="domain" description="Rhabdovirus nucleocapsid" evidence="12">
    <location>
        <begin position="44"/>
        <end position="441"/>
    </location>
</feature>
<evidence type="ECO:0000256" key="3">
    <source>
        <dbReference type="ARBA" id="ARBA00014389"/>
    </source>
</evidence>
<comment type="subcellular location">
    <subcellularLocation>
        <location evidence="1">Host cytoplasm</location>
    </subcellularLocation>
    <subcellularLocation>
        <location evidence="2">Virion</location>
    </subcellularLocation>
</comment>
<evidence type="ECO:0000256" key="6">
    <source>
        <dbReference type="ARBA" id="ARBA00022844"/>
    </source>
</evidence>
<dbReference type="Pfam" id="PF00945">
    <property type="entry name" value="Rhabdo_ncap"/>
    <property type="match status" value="1"/>
</dbReference>
<evidence type="ECO:0000259" key="12">
    <source>
        <dbReference type="Pfam" id="PF00945"/>
    </source>
</evidence>
<dbReference type="GO" id="GO:0003723">
    <property type="term" value="F:RNA binding"/>
    <property type="evidence" value="ECO:0007669"/>
    <property type="project" value="UniProtKB-KW"/>
</dbReference>
<dbReference type="GO" id="GO:0030430">
    <property type="term" value="C:host cell cytoplasm"/>
    <property type="evidence" value="ECO:0007669"/>
    <property type="project" value="UniProtKB-SubCell"/>
</dbReference>
<keyword evidence="10" id="KW-0687">Ribonucleoprotein</keyword>
<sequence>MSFNQAPNQPILNQSTSRGLQNNTTVVVATDGPTFTRQTTGATVAVQTPQVTVASQYPSEWFEVNRDKKPQLVIPRFRAEGQALSLAVLAGAAAYGIKHSNLSINIAKRFLYDYFQLDPIKSPSAWTSFNVLIAEQDEDVTPWSLVMVSEIDMSSSNMQTTDSVTDSDLQWIACVLLAPARLLKVSNESYYTLLRDRIFAQAKTYGMSGYSFPSKSMYEGWDLDDNYLKMVAAIDMTLYNFPNHPHASLRLCTLGSRFKDCAALLSVGFLANFVGMKSESLILDWLFTEKLADEICQMMREGQEYVKEDSYFPYQSDLRLVKKTYYSASKNPHIYFLIHAVGTLLGSMRSQNARMLCTSNLPANIVNAKVMAYAFQKNVVMTKAFISSDAPVPDDEDVIPTGDDLPGGGLPLSTNGSEWFEVIHALKFQLPEEIDEFIAVAKSKITDPRADSIGKYVKDHF</sequence>
<dbReference type="Gene3D" id="1.10.3610.10">
    <property type="entry name" value="Nucleoprotein"/>
    <property type="match status" value="1"/>
</dbReference>
<keyword evidence="6" id="KW-0946">Virion</keyword>